<evidence type="ECO:0000313" key="2">
    <source>
        <dbReference type="EMBL" id="KAA6348487.1"/>
    </source>
</evidence>
<dbReference type="PANTHER" id="PTHR10799">
    <property type="entry name" value="SNF2/RAD54 HELICASE FAMILY"/>
    <property type="match status" value="1"/>
</dbReference>
<dbReference type="InterPro" id="IPR014001">
    <property type="entry name" value="Helicase_ATP-bd"/>
</dbReference>
<reference evidence="2" key="1">
    <citation type="submission" date="2019-03" db="EMBL/GenBank/DDBJ databases">
        <title>Single cell metagenomics reveals metabolic interactions within the superorganism composed of flagellate Streblomastix strix and complex community of Bacteroidetes bacteria on its surface.</title>
        <authorList>
            <person name="Treitli S.C."/>
            <person name="Kolisko M."/>
            <person name="Husnik F."/>
            <person name="Keeling P."/>
            <person name="Hampl V."/>
        </authorList>
    </citation>
    <scope>NUCLEOTIDE SEQUENCE</scope>
    <source>
        <strain evidence="2">STM</strain>
    </source>
</reference>
<dbReference type="SMART" id="SM00487">
    <property type="entry name" value="DEXDc"/>
    <property type="match status" value="1"/>
</dbReference>
<dbReference type="Gene3D" id="3.40.50.300">
    <property type="entry name" value="P-loop containing nucleotide triphosphate hydrolases"/>
    <property type="match status" value="1"/>
</dbReference>
<dbReference type="InterPro" id="IPR001650">
    <property type="entry name" value="Helicase_C-like"/>
</dbReference>
<dbReference type="Gene3D" id="3.40.50.10810">
    <property type="entry name" value="Tandem AAA-ATPase domain"/>
    <property type="match status" value="1"/>
</dbReference>
<proteinExistence type="predicted"/>
<evidence type="ECO:0000259" key="1">
    <source>
        <dbReference type="SMART" id="SM00487"/>
    </source>
</evidence>
<dbReference type="SUPFAM" id="SSF52540">
    <property type="entry name" value="P-loop containing nucleoside triphosphate hydrolases"/>
    <property type="match status" value="2"/>
</dbReference>
<dbReference type="InterPro" id="IPR027417">
    <property type="entry name" value="P-loop_NTPase"/>
</dbReference>
<dbReference type="Pfam" id="PF00271">
    <property type="entry name" value="Helicase_C"/>
    <property type="match status" value="1"/>
</dbReference>
<organism evidence="2">
    <name type="scientific">termite gut metagenome</name>
    <dbReference type="NCBI Taxonomy" id="433724"/>
    <lineage>
        <taxon>unclassified sequences</taxon>
        <taxon>metagenomes</taxon>
        <taxon>organismal metagenomes</taxon>
    </lineage>
</organism>
<feature type="domain" description="Helicase ATP-binding" evidence="1">
    <location>
        <begin position="108"/>
        <end position="279"/>
    </location>
</feature>
<dbReference type="Pfam" id="PF00176">
    <property type="entry name" value="SNF2-rel_dom"/>
    <property type="match status" value="1"/>
</dbReference>
<dbReference type="InterPro" id="IPR000330">
    <property type="entry name" value="SNF2_N"/>
</dbReference>
<sequence>MNTTLEEIQSRIKHSRLYETEHKKRLYIRYGLNNRDIKTSAWLESVNDKITVFVKVENRRSENLYDDKLADRYKYEIEKQFHEILDNCELERKKTPLHERLTDSIIPIYENSMKHQADALRFCCSMKVSALYADTGTGKSKIAIDLVISRYESGQIKKALVFLPVSTKKNFQKQIEQWCPYEEIDWKLIGCESIGSSDKYMLEAMDFADSETQIIIDESHTIKNPIAKRSKRIHAICQRTSYKIVMTGTPVTDNVHNLYMQYSVLSPLIIGVRDWKKFEEKYLIMGGRMGDEIIGYKNINHLMGLLEPYTYQITKEECLTLPAKTFHDHICKLNEKQEDLYEEEKEWLLDKIMSEDFTATDIFQSFTRMQQICCGYHRNEKGEVEKLGTEKINLLKEVNLDERIIFFCKYLFEVDMLVEHFGIEKCAIFTGRNPQERDAELASFVAGDKPYFVATMQSGGTGLNGLQEATSRIVFFSNSFSYFIRKQAVGRIDRKGQTKEMHIHDFQTVANIDYKIMRNLERKGNLADEIKRIMLNKTEFKKYIEEL</sequence>
<accession>A0A5J4SR48</accession>
<gene>
    <name evidence="2" type="ORF">EZS27_004087</name>
</gene>
<protein>
    <recommendedName>
        <fullName evidence="1">Helicase ATP-binding domain-containing protein</fullName>
    </recommendedName>
</protein>
<dbReference type="InterPro" id="IPR038718">
    <property type="entry name" value="SNF2-like_sf"/>
</dbReference>
<comment type="caution">
    <text evidence="2">The sequence shown here is derived from an EMBL/GenBank/DDBJ whole genome shotgun (WGS) entry which is preliminary data.</text>
</comment>
<dbReference type="AlphaFoldDB" id="A0A5J4SR48"/>
<dbReference type="GO" id="GO:0005524">
    <property type="term" value="F:ATP binding"/>
    <property type="evidence" value="ECO:0007669"/>
    <property type="project" value="InterPro"/>
</dbReference>
<name>A0A5J4SR48_9ZZZZ</name>
<dbReference type="EMBL" id="SNRY01000067">
    <property type="protein sequence ID" value="KAA6348487.1"/>
    <property type="molecule type" value="Genomic_DNA"/>
</dbReference>